<evidence type="ECO:0000313" key="9">
    <source>
        <dbReference type="Proteomes" id="UP000250572"/>
    </source>
</evidence>
<dbReference type="GO" id="GO:0003700">
    <property type="term" value="F:DNA-binding transcription factor activity"/>
    <property type="evidence" value="ECO:0007669"/>
    <property type="project" value="InterPro"/>
</dbReference>
<dbReference type="InterPro" id="IPR008967">
    <property type="entry name" value="p53-like_TF_DNA-bd_sf"/>
</dbReference>
<name>A0A315WB48_GAMAF</name>
<dbReference type="Pfam" id="PF00853">
    <property type="entry name" value="Runt"/>
    <property type="match status" value="1"/>
</dbReference>
<dbReference type="InterPro" id="IPR024861">
    <property type="entry name" value="Donson"/>
</dbReference>
<accession>A0A315WB48</accession>
<dbReference type="AlphaFoldDB" id="A0A315WB48"/>
<dbReference type="STRING" id="33528.ENSGAFP00000004136"/>
<keyword evidence="3" id="KW-0805">Transcription regulation</keyword>
<dbReference type="InterPro" id="IPR013524">
    <property type="entry name" value="Runt_dom"/>
</dbReference>
<evidence type="ECO:0000313" key="8">
    <source>
        <dbReference type="EMBL" id="PWA32267.1"/>
    </source>
</evidence>
<comment type="similarity">
    <text evidence="6">Belongs to the DONSON family.</text>
</comment>
<evidence type="ECO:0000259" key="7">
    <source>
        <dbReference type="PROSITE" id="PS51062"/>
    </source>
</evidence>
<dbReference type="Proteomes" id="UP000250572">
    <property type="component" value="Unassembled WGS sequence"/>
</dbReference>
<comment type="caution">
    <text evidence="8">The sequence shown here is derived from an EMBL/GenBank/DDBJ whole genome shotgun (WGS) entry which is preliminary data.</text>
</comment>
<reference evidence="8 9" key="1">
    <citation type="journal article" date="2018" name="G3 (Bethesda)">
        <title>A High-Quality Reference Genome for the Invasive Mosquitofish Gambusia affinis Using a Chicago Library.</title>
        <authorList>
            <person name="Hoffberg S.L."/>
            <person name="Troendle N.J."/>
            <person name="Glenn T.C."/>
            <person name="Mahmud O."/>
            <person name="Louha S."/>
            <person name="Chalopin D."/>
            <person name="Bennetzen J.L."/>
            <person name="Mauricio R."/>
        </authorList>
    </citation>
    <scope>NUCLEOTIDE SEQUENCE [LARGE SCALE GENOMIC DNA]</scope>
    <source>
        <strain evidence="8">NE01/NJP1002.9</strain>
        <tissue evidence="8">Muscle</tissue>
    </source>
</reference>
<dbReference type="EMBL" id="NHOQ01000199">
    <property type="protein sequence ID" value="PWA32267.1"/>
    <property type="molecule type" value="Genomic_DNA"/>
</dbReference>
<dbReference type="Gene3D" id="2.60.40.720">
    <property type="match status" value="1"/>
</dbReference>
<organism evidence="8 9">
    <name type="scientific">Gambusia affinis</name>
    <name type="common">Western mosquitofish</name>
    <name type="synonym">Heterandria affinis</name>
    <dbReference type="NCBI Taxonomy" id="33528"/>
    <lineage>
        <taxon>Eukaryota</taxon>
        <taxon>Metazoa</taxon>
        <taxon>Chordata</taxon>
        <taxon>Craniata</taxon>
        <taxon>Vertebrata</taxon>
        <taxon>Euteleostomi</taxon>
        <taxon>Actinopterygii</taxon>
        <taxon>Neopterygii</taxon>
        <taxon>Teleostei</taxon>
        <taxon>Neoteleostei</taxon>
        <taxon>Acanthomorphata</taxon>
        <taxon>Ovalentaria</taxon>
        <taxon>Atherinomorphae</taxon>
        <taxon>Cyprinodontiformes</taxon>
        <taxon>Poeciliidae</taxon>
        <taxon>Poeciliinae</taxon>
        <taxon>Gambusia</taxon>
    </lineage>
</organism>
<evidence type="ECO:0000256" key="2">
    <source>
        <dbReference type="ARBA" id="ARBA00022473"/>
    </source>
</evidence>
<dbReference type="InterPro" id="IPR012346">
    <property type="entry name" value="p53/RUNT-type_TF_DNA-bd_sf"/>
</dbReference>
<feature type="domain" description="Runt" evidence="7">
    <location>
        <begin position="57"/>
        <end position="97"/>
    </location>
</feature>
<evidence type="ECO:0000256" key="4">
    <source>
        <dbReference type="ARBA" id="ARBA00023163"/>
    </source>
</evidence>
<protein>
    <recommendedName>
        <fullName evidence="7">Runt domain-containing protein</fullName>
    </recommendedName>
</protein>
<dbReference type="GO" id="GO:0005524">
    <property type="term" value="F:ATP binding"/>
    <property type="evidence" value="ECO:0007669"/>
    <property type="project" value="InterPro"/>
</dbReference>
<dbReference type="PRINTS" id="PR00967">
    <property type="entry name" value="ONCOGENEAML1"/>
</dbReference>
<keyword evidence="9" id="KW-1185">Reference proteome</keyword>
<comment type="subcellular location">
    <subcellularLocation>
        <location evidence="1">Nucleus</location>
    </subcellularLocation>
</comment>
<sequence>MVFLWDAKYDPASGRRYTPPSTSLASGGKMAEALPLGAQEAGGGATVMGKFRIADHSMAEVISDHPGELVKTDSPNFLCSVLPTHWRCNKTLPIAFKEPRSWSDARSAFQQSLVYWQHPCLPWLSLFPRINAEKNFSGKNLPWTQDEAVHESLVKEWSVSLSSLYSLLKMGLCPYFYVCSYQFTVLFKAAGLGGSDCITALISPTTRGLREALKAEGVEFSLPLLKERRRINEQHKSIQKKDEEMENENKDFLQMDEDYQNWDEEDDGCSQGEDDSLSWLKEIGIQDKLRKPECINLQLYPSLLLVFATFLN</sequence>
<evidence type="ECO:0000256" key="5">
    <source>
        <dbReference type="ARBA" id="ARBA00023242"/>
    </source>
</evidence>
<dbReference type="GO" id="GO:0003677">
    <property type="term" value="F:DNA binding"/>
    <property type="evidence" value="ECO:0007669"/>
    <property type="project" value="InterPro"/>
</dbReference>
<dbReference type="SUPFAM" id="SSF49417">
    <property type="entry name" value="p53-like transcription factors"/>
    <property type="match status" value="1"/>
</dbReference>
<dbReference type="PROSITE" id="PS51062">
    <property type="entry name" value="RUNT"/>
    <property type="match status" value="1"/>
</dbReference>
<keyword evidence="5" id="KW-0539">Nucleus</keyword>
<evidence type="ECO:0000256" key="1">
    <source>
        <dbReference type="ARBA" id="ARBA00004123"/>
    </source>
</evidence>
<dbReference type="InterPro" id="IPR000040">
    <property type="entry name" value="AML1_Runt"/>
</dbReference>
<dbReference type="GO" id="GO:0033260">
    <property type="term" value="P:nuclear DNA replication"/>
    <property type="evidence" value="ECO:0007669"/>
    <property type="project" value="TreeGrafter"/>
</dbReference>
<keyword evidence="4" id="KW-0804">Transcription</keyword>
<dbReference type="GO" id="GO:0005634">
    <property type="term" value="C:nucleus"/>
    <property type="evidence" value="ECO:0007669"/>
    <property type="project" value="UniProtKB-SubCell"/>
</dbReference>
<evidence type="ECO:0000256" key="6">
    <source>
        <dbReference type="ARBA" id="ARBA00025806"/>
    </source>
</evidence>
<gene>
    <name evidence="8" type="ORF">CCH79_00013135</name>
</gene>
<evidence type="ECO:0000256" key="3">
    <source>
        <dbReference type="ARBA" id="ARBA00023015"/>
    </source>
</evidence>
<keyword evidence="2" id="KW-0217">Developmental protein</keyword>
<proteinExistence type="inferred from homology"/>
<dbReference type="PANTHER" id="PTHR12972">
    <property type="entry name" value="DOWNSTREAM NEIGHBOR OF SON"/>
    <property type="match status" value="1"/>
</dbReference>
<dbReference type="PANTHER" id="PTHR12972:SF0">
    <property type="entry name" value="PROTEIN DOWNSTREAM NEIGHBOR OF SON"/>
    <property type="match status" value="1"/>
</dbReference>